<feature type="domain" description="WH2" evidence="2">
    <location>
        <begin position="296"/>
        <end position="313"/>
    </location>
</feature>
<dbReference type="PANTHER" id="PTHR23330">
    <property type="entry name" value="P300 TRANSCRIPTIONAL COFACTOR JMY-RELATED"/>
    <property type="match status" value="1"/>
</dbReference>
<dbReference type="PANTHER" id="PTHR23330:SF9">
    <property type="entry name" value="PROLINE-RICH PROTEIN 11"/>
    <property type="match status" value="1"/>
</dbReference>
<reference evidence="3" key="1">
    <citation type="journal article" date="2019" name="MBio">
        <title>Virus Genomes from Deep Sea Sediments Expand the Ocean Megavirome and Support Independent Origins of Viral Gigantism.</title>
        <authorList>
            <person name="Backstrom D."/>
            <person name="Yutin N."/>
            <person name="Jorgensen S.L."/>
            <person name="Dharamshi J."/>
            <person name="Homa F."/>
            <person name="Zaremba-Niedwiedzka K."/>
            <person name="Spang A."/>
            <person name="Wolf Y.I."/>
            <person name="Koonin E.V."/>
            <person name="Ettema T.J."/>
        </authorList>
    </citation>
    <scope>NUCLEOTIDE SEQUENCE</scope>
</reference>
<dbReference type="GO" id="GO:0003779">
    <property type="term" value="F:actin binding"/>
    <property type="evidence" value="ECO:0007669"/>
    <property type="project" value="InterPro"/>
</dbReference>
<feature type="domain" description="WH2" evidence="2">
    <location>
        <begin position="253"/>
        <end position="273"/>
    </location>
</feature>
<dbReference type="SMART" id="SM00246">
    <property type="entry name" value="WH2"/>
    <property type="match status" value="2"/>
</dbReference>
<gene>
    <name evidence="3" type="ORF">LCMAC101_07730</name>
</gene>
<name>A0A481YSI7_9VIRU</name>
<organism evidence="3">
    <name type="scientific">Marseillevirus LCMAC101</name>
    <dbReference type="NCBI Taxonomy" id="2506602"/>
    <lineage>
        <taxon>Viruses</taxon>
        <taxon>Varidnaviria</taxon>
        <taxon>Bamfordvirae</taxon>
        <taxon>Nucleocytoviricota</taxon>
        <taxon>Megaviricetes</taxon>
        <taxon>Pimascovirales</taxon>
        <taxon>Pimascovirales incertae sedis</taxon>
        <taxon>Marseilleviridae</taxon>
    </lineage>
</organism>
<feature type="compositionally biased region" description="Pro residues" evidence="1">
    <location>
        <begin position="142"/>
        <end position="165"/>
    </location>
</feature>
<evidence type="ECO:0000313" key="3">
    <source>
        <dbReference type="EMBL" id="QBK86178.1"/>
    </source>
</evidence>
<evidence type="ECO:0000259" key="2">
    <source>
        <dbReference type="SMART" id="SM00246"/>
    </source>
</evidence>
<dbReference type="EMBL" id="MK500332">
    <property type="protein sequence ID" value="QBK86178.1"/>
    <property type="molecule type" value="Genomic_DNA"/>
</dbReference>
<sequence length="360" mass="39866">MEELNDYTTRQLREIAEDRNVTLPKKGQGSGSRGNILKLDIIRALTASVFVAQPLSIYSPPKFKSSKLGPSTSEWDICTQSPENADRCIQNLYLRYPALMKPCKTMVPGPAAAVVTDGDKIIGVATPKGEIKALSEPIPTSSLPPPPPPPPPPLGMPPPPPPPPPMPIVKVSAIPGAKKALKEEVREQKTNGNVVDASALQDQLKELRAVVKEEKAAEDDWRALIRERPQLKRVDVDAVEKERLQRQKERELAEDPMARHLAAIQEGPRLKKVDIEAVEAEREKAREERAREKEGPRDKMYREIKEGPKLRKAGSCGYNMIWDPRLRKCVAVDPELSGEDVEKAIGMSIARLENDGCIIC</sequence>
<feature type="region of interest" description="Disordered" evidence="1">
    <location>
        <begin position="135"/>
        <end position="165"/>
    </location>
</feature>
<accession>A0A481YSI7</accession>
<proteinExistence type="predicted"/>
<protein>
    <recommendedName>
        <fullName evidence="2">WH2 domain-containing protein</fullName>
    </recommendedName>
</protein>
<dbReference type="InterPro" id="IPR003124">
    <property type="entry name" value="WH2_dom"/>
</dbReference>
<evidence type="ECO:0000256" key="1">
    <source>
        <dbReference type="SAM" id="MobiDB-lite"/>
    </source>
</evidence>